<dbReference type="EMBL" id="JARJLM010000163">
    <property type="protein sequence ID" value="MDF3833259.1"/>
    <property type="molecule type" value="Genomic_DNA"/>
</dbReference>
<keyword evidence="6" id="KW-0680">Restriction system</keyword>
<dbReference type="Gene3D" id="3.40.50.150">
    <property type="entry name" value="Vaccinia Virus protein VP39"/>
    <property type="match status" value="1"/>
</dbReference>
<protein>
    <recommendedName>
        <fullName evidence="2">site-specific DNA-methyltransferase (cytosine-N(4)-specific)</fullName>
        <ecNumber evidence="2">2.1.1.113</ecNumber>
    </recommendedName>
</protein>
<dbReference type="Proteomes" id="UP001216674">
    <property type="component" value="Unassembled WGS sequence"/>
</dbReference>
<comment type="caution">
    <text evidence="8">The sequence shown here is derived from an EMBL/GenBank/DDBJ whole genome shotgun (WGS) entry which is preliminary data.</text>
</comment>
<accession>A0ABT6ALC1</accession>
<name>A0ABT6ALC1_9BURK</name>
<evidence type="ECO:0000256" key="5">
    <source>
        <dbReference type="ARBA" id="ARBA00022691"/>
    </source>
</evidence>
<sequence>MKRLGMIERVEGEHGLWRLSANARQKPHNAAIGVRLVAFGTDLGVAVWARSGEVFPRLGEPIALCVTSPPYPLRQARAYGNPNEAQFVDFLCEALEPIVRELVPGGSIVIDTGNDVHLARSPARSLYAERLLLALHHRLGLSLMDRIPWVTYSRPPGRTS</sequence>
<keyword evidence="3" id="KW-0489">Methyltransferase</keyword>
<evidence type="ECO:0000256" key="1">
    <source>
        <dbReference type="ARBA" id="ARBA00010203"/>
    </source>
</evidence>
<evidence type="ECO:0000256" key="6">
    <source>
        <dbReference type="ARBA" id="ARBA00022747"/>
    </source>
</evidence>
<dbReference type="InterPro" id="IPR017985">
    <property type="entry name" value="MeTrfase_CN4_CS"/>
</dbReference>
<evidence type="ECO:0000313" key="9">
    <source>
        <dbReference type="Proteomes" id="UP001216674"/>
    </source>
</evidence>
<proteinExistence type="inferred from homology"/>
<organism evidence="8 9">
    <name type="scientific">Cupriavidus basilensis</name>
    <dbReference type="NCBI Taxonomy" id="68895"/>
    <lineage>
        <taxon>Bacteria</taxon>
        <taxon>Pseudomonadati</taxon>
        <taxon>Pseudomonadota</taxon>
        <taxon>Betaproteobacteria</taxon>
        <taxon>Burkholderiales</taxon>
        <taxon>Burkholderiaceae</taxon>
        <taxon>Cupriavidus</taxon>
    </lineage>
</organism>
<gene>
    <name evidence="8" type="ORF">P3W85_09915</name>
</gene>
<dbReference type="PROSITE" id="PS00093">
    <property type="entry name" value="N4_MTASE"/>
    <property type="match status" value="1"/>
</dbReference>
<comment type="catalytic activity">
    <reaction evidence="7">
        <text>a 2'-deoxycytidine in DNA + S-adenosyl-L-methionine = an N(4)-methyl-2'-deoxycytidine in DNA + S-adenosyl-L-homocysteine + H(+)</text>
        <dbReference type="Rhea" id="RHEA:16857"/>
        <dbReference type="Rhea" id="RHEA-COMP:11369"/>
        <dbReference type="Rhea" id="RHEA-COMP:13674"/>
        <dbReference type="ChEBI" id="CHEBI:15378"/>
        <dbReference type="ChEBI" id="CHEBI:57856"/>
        <dbReference type="ChEBI" id="CHEBI:59789"/>
        <dbReference type="ChEBI" id="CHEBI:85452"/>
        <dbReference type="ChEBI" id="CHEBI:137933"/>
        <dbReference type="EC" id="2.1.1.113"/>
    </reaction>
</comment>
<evidence type="ECO:0000256" key="7">
    <source>
        <dbReference type="ARBA" id="ARBA00049120"/>
    </source>
</evidence>
<dbReference type="EC" id="2.1.1.113" evidence="2"/>
<comment type="similarity">
    <text evidence="1">Belongs to the N(4)/N(6)-methyltransferase family. N(4) subfamily.</text>
</comment>
<reference evidence="8 9" key="1">
    <citation type="submission" date="2023-03" db="EMBL/GenBank/DDBJ databases">
        <title>Draft assemblies of triclosan tolerant bacteria isolated from returned activated sludge.</title>
        <authorList>
            <person name="Van Hamelsveld S."/>
        </authorList>
    </citation>
    <scope>NUCLEOTIDE SEQUENCE [LARGE SCALE GENOMIC DNA]</scope>
    <source>
        <strain evidence="8 9">GW210010_S58</strain>
    </source>
</reference>
<keyword evidence="9" id="KW-1185">Reference proteome</keyword>
<dbReference type="SUPFAM" id="SSF53335">
    <property type="entry name" value="S-adenosyl-L-methionine-dependent methyltransferases"/>
    <property type="match status" value="1"/>
</dbReference>
<dbReference type="RefSeq" id="WP_276264657.1">
    <property type="nucleotide sequence ID" value="NZ_JARJLM010000163.1"/>
</dbReference>
<dbReference type="InterPro" id="IPR029063">
    <property type="entry name" value="SAM-dependent_MTases_sf"/>
</dbReference>
<evidence type="ECO:0000313" key="8">
    <source>
        <dbReference type="EMBL" id="MDF3833259.1"/>
    </source>
</evidence>
<keyword evidence="4" id="KW-0808">Transferase</keyword>
<evidence type="ECO:0000256" key="4">
    <source>
        <dbReference type="ARBA" id="ARBA00022679"/>
    </source>
</evidence>
<keyword evidence="5" id="KW-0949">S-adenosyl-L-methionine</keyword>
<evidence type="ECO:0000256" key="3">
    <source>
        <dbReference type="ARBA" id="ARBA00022603"/>
    </source>
</evidence>
<evidence type="ECO:0000256" key="2">
    <source>
        <dbReference type="ARBA" id="ARBA00012185"/>
    </source>
</evidence>